<evidence type="ECO:0000313" key="1">
    <source>
        <dbReference type="Proteomes" id="UP000887580"/>
    </source>
</evidence>
<name>A0AC35G9X4_9BILA</name>
<proteinExistence type="predicted"/>
<dbReference type="Proteomes" id="UP000887580">
    <property type="component" value="Unplaced"/>
</dbReference>
<sequence>MFKNDNEFRQGLAEILKSDPYFRQHIQNGWHSIAIEKGLMGGRVILPNTDLKTFNDTLEQNNQGLKVDASYKEMVKEVDRLPGRIRNILPKLSKEDAKKFEENMKDLNLAIEKLKEMEPVGHKDSQDLADRQAKAQHVLDVARKVLNDFAGNESVQSRNKAFSTLLASLGFYEDAQRFNPDVRIKNTSSKPTNGELVNNWQTSQEQYRSDETTEKLKQTHVDGKITEIPLTPQQEIFSNFAKTLQNNPEKTKAGEEGSKKIYDPEAPKTDNQRDKHTFAVSTIPGDKDTIYVGGNYFNDIKGETLTKEQEGDLLDKIKEEHPQEIERLKELGYNKIQYIKRDPSTYQGSKFI</sequence>
<dbReference type="WBParaSite" id="PS1159_v2.g2854.t1">
    <property type="protein sequence ID" value="PS1159_v2.g2854.t1"/>
    <property type="gene ID" value="PS1159_v2.g2854"/>
</dbReference>
<protein>
    <submittedName>
        <fullName evidence="2">Uncharacterized protein</fullName>
    </submittedName>
</protein>
<evidence type="ECO:0000313" key="2">
    <source>
        <dbReference type="WBParaSite" id="PS1159_v2.g2854.t1"/>
    </source>
</evidence>
<organism evidence="1 2">
    <name type="scientific">Panagrolaimus sp. PS1159</name>
    <dbReference type="NCBI Taxonomy" id="55785"/>
    <lineage>
        <taxon>Eukaryota</taxon>
        <taxon>Metazoa</taxon>
        <taxon>Ecdysozoa</taxon>
        <taxon>Nematoda</taxon>
        <taxon>Chromadorea</taxon>
        <taxon>Rhabditida</taxon>
        <taxon>Tylenchina</taxon>
        <taxon>Panagrolaimomorpha</taxon>
        <taxon>Panagrolaimoidea</taxon>
        <taxon>Panagrolaimidae</taxon>
        <taxon>Panagrolaimus</taxon>
    </lineage>
</organism>
<reference evidence="2" key="1">
    <citation type="submission" date="2022-11" db="UniProtKB">
        <authorList>
            <consortium name="WormBaseParasite"/>
        </authorList>
    </citation>
    <scope>IDENTIFICATION</scope>
</reference>
<accession>A0AC35G9X4</accession>